<dbReference type="AlphaFoldDB" id="A0A024Q7K7"/>
<dbReference type="STRING" id="1462526.BN990_00177"/>
<dbReference type="EMBL" id="CCDP010000001">
    <property type="protein sequence ID" value="CDQ37911.1"/>
    <property type="molecule type" value="Genomic_DNA"/>
</dbReference>
<keyword evidence="2" id="KW-1185">Reference proteome</keyword>
<proteinExistence type="predicted"/>
<reference evidence="1 2" key="1">
    <citation type="submission" date="2014-03" db="EMBL/GenBank/DDBJ databases">
        <authorList>
            <person name="Urmite Genomes U."/>
        </authorList>
    </citation>
    <scope>NUCLEOTIDE SEQUENCE [LARGE SCALE GENOMIC DNA]</scope>
    <source>
        <strain evidence="1 2">Vm-5</strain>
    </source>
</reference>
<sequence>MNVKKKLGFALTTAMFGFVLLIGGTYAYFSDQEVTNNSFAAGTLDLSVNETAIINLVNLKPGDTMLREFAISNDGSLKIENVFLETAYAVTDVGNDNVDDFGKHIKVNFLWNWQQESEPIFETTLYDLQQMDPDVVKRDIWDPLWEQRGGLETDETHDFWVEFEFVDNDAEQNMYQGDGLALEWAFNATQSAGEEK</sequence>
<name>A0A024Q7K7_9BACI</name>
<comment type="caution">
    <text evidence="1">The sequence shown here is derived from an EMBL/GenBank/DDBJ whole genome shotgun (WGS) entry which is preliminary data.</text>
</comment>
<dbReference type="Proteomes" id="UP000028875">
    <property type="component" value="Unassembled WGS sequence"/>
</dbReference>
<dbReference type="OrthoDB" id="2660939at2"/>
<dbReference type="Pfam" id="PF12389">
    <property type="entry name" value="Peptidase_M73"/>
    <property type="match status" value="1"/>
</dbReference>
<evidence type="ECO:0000313" key="1">
    <source>
        <dbReference type="EMBL" id="CDQ37911.1"/>
    </source>
</evidence>
<accession>A0A024Q7K7</accession>
<dbReference type="NCBIfam" id="TIGR04088">
    <property type="entry name" value="cognate_SipW"/>
    <property type="match status" value="1"/>
</dbReference>
<dbReference type="InterPro" id="IPR022121">
    <property type="entry name" value="Peptidase_M73_camelysin"/>
</dbReference>
<evidence type="ECO:0000313" key="2">
    <source>
        <dbReference type="Proteomes" id="UP000028875"/>
    </source>
</evidence>
<protein>
    <submittedName>
        <fullName evidence="1">Spore coat-associated protein N</fullName>
    </submittedName>
</protein>
<dbReference type="RefSeq" id="WP_021290214.1">
    <property type="nucleotide sequence ID" value="NZ_BNER01000001.1"/>
</dbReference>
<organism evidence="1 2">
    <name type="scientific">Virgibacillus massiliensis</name>
    <dbReference type="NCBI Taxonomy" id="1462526"/>
    <lineage>
        <taxon>Bacteria</taxon>
        <taxon>Bacillati</taxon>
        <taxon>Bacillota</taxon>
        <taxon>Bacilli</taxon>
        <taxon>Bacillales</taxon>
        <taxon>Bacillaceae</taxon>
        <taxon>Virgibacillus</taxon>
    </lineage>
</organism>
<dbReference type="eggNOG" id="ENOG502ZDMI">
    <property type="taxonomic scope" value="Bacteria"/>
</dbReference>
<gene>
    <name evidence="1" type="primary">tasA_1</name>
    <name evidence="1" type="ORF">BN990_00177</name>
</gene>
<reference evidence="2" key="2">
    <citation type="submission" date="2014-05" db="EMBL/GenBank/DDBJ databases">
        <title>Draft genome sequence of Virgibacillus massiliensis Vm-5.</title>
        <authorList>
            <person name="Khelaifia S."/>
            <person name="Croce O."/>
            <person name="Lagier J.C."/>
            <person name="Raoult D."/>
        </authorList>
    </citation>
    <scope>NUCLEOTIDE SEQUENCE [LARGE SCALE GENOMIC DNA]</scope>
    <source>
        <strain evidence="2">Vm-5</strain>
    </source>
</reference>
<dbReference type="InterPro" id="IPR023833">
    <property type="entry name" value="Signal_pept_SipW-depend-type"/>
</dbReference>